<sequence length="491" mass="55309">MCAKGIDVSDWQHPVNWNSVVRDGMGFAFTKATEGATFVADSYRSNWAAMKSVGLPRGAYHFYRAKQDPRAQADVFLRTVKLEANDLPPVLDIESTDGVGASSIIRDITTWIEIVEKETKRRPIIYTYPSFWERIGNPKIFTDYPLWIAHYQTNNPWVPGGWDGWTFWQYTETGKVSGINGGVDVNWFNVCRQGGKGSHVKYIQMCLRDKGFNPGSIDGVFGATMHSTVMAFQRAMNVTVDGIVGIQTWTALVSAIQPPTQVQPTPPPVNLPTPTPIPQPILPPTPAPPWPPIQSGPTPVIRLIDVCRFYQGFSHQNQALNWLQGQVSQANLLEFARRWRGHASASSPINFVDVAKFYQGLPIQDQAIHWLQGQVSSGILNEFARWWRSGTQQVATQSTSISLVDVCNYYQSLTNQKQALQWLQTQIPSSTLSEFSRQWRKLASVPVTANISLVDVCQFYQGLTHQKEAVEWLQRQLHSSVLDEFTRKWRG</sequence>
<dbReference type="STRING" id="56110.Oscil6304_4436"/>
<dbReference type="AlphaFoldDB" id="K9TN26"/>
<dbReference type="Pfam" id="PF01471">
    <property type="entry name" value="PG_binding_1"/>
    <property type="match status" value="1"/>
</dbReference>
<name>K9TN26_9CYAN</name>
<dbReference type="OrthoDB" id="9802228at2"/>
<dbReference type="SUPFAM" id="SSF47090">
    <property type="entry name" value="PGBD-like"/>
    <property type="match status" value="1"/>
</dbReference>
<dbReference type="InterPro" id="IPR002053">
    <property type="entry name" value="Glyco_hydro_25"/>
</dbReference>
<dbReference type="InterPro" id="IPR036365">
    <property type="entry name" value="PGBD-like_sf"/>
</dbReference>
<dbReference type="Proteomes" id="UP000010367">
    <property type="component" value="Chromosome"/>
</dbReference>
<dbReference type="Gene3D" id="3.20.20.80">
    <property type="entry name" value="Glycosidases"/>
    <property type="match status" value="1"/>
</dbReference>
<evidence type="ECO:0000256" key="2">
    <source>
        <dbReference type="ARBA" id="ARBA00022801"/>
    </source>
</evidence>
<dbReference type="KEGG" id="oac:Oscil6304_4436"/>
<gene>
    <name evidence="5" type="ORF">Oscil6304_4436</name>
</gene>
<dbReference type="Gene3D" id="1.10.101.10">
    <property type="entry name" value="PGBD-like superfamily/PGBD"/>
    <property type="match status" value="1"/>
</dbReference>
<dbReference type="PROSITE" id="PS51904">
    <property type="entry name" value="GLYCOSYL_HYDROL_F25_2"/>
    <property type="match status" value="1"/>
</dbReference>
<dbReference type="SUPFAM" id="SSF51445">
    <property type="entry name" value="(Trans)glycosidases"/>
    <property type="match status" value="1"/>
</dbReference>
<dbReference type="SMART" id="SM00641">
    <property type="entry name" value="Glyco_25"/>
    <property type="match status" value="1"/>
</dbReference>
<dbReference type="PANTHER" id="PTHR34135:SF2">
    <property type="entry name" value="LYSOZYME"/>
    <property type="match status" value="1"/>
</dbReference>
<evidence type="ECO:0000313" key="5">
    <source>
        <dbReference type="EMBL" id="AFY83955.1"/>
    </source>
</evidence>
<dbReference type="GO" id="GO:0003796">
    <property type="term" value="F:lysozyme activity"/>
    <property type="evidence" value="ECO:0007669"/>
    <property type="project" value="InterPro"/>
</dbReference>
<dbReference type="GO" id="GO:0016998">
    <property type="term" value="P:cell wall macromolecule catabolic process"/>
    <property type="evidence" value="ECO:0007669"/>
    <property type="project" value="InterPro"/>
</dbReference>
<evidence type="ECO:0000256" key="1">
    <source>
        <dbReference type="ARBA" id="ARBA00010646"/>
    </source>
</evidence>
<dbReference type="InterPro" id="IPR036366">
    <property type="entry name" value="PGBDSf"/>
</dbReference>
<evidence type="ECO:0000313" key="6">
    <source>
        <dbReference type="Proteomes" id="UP000010367"/>
    </source>
</evidence>
<dbReference type="EMBL" id="CP003607">
    <property type="protein sequence ID" value="AFY83955.1"/>
    <property type="molecule type" value="Genomic_DNA"/>
</dbReference>
<dbReference type="InterPro" id="IPR018077">
    <property type="entry name" value="Glyco_hydro_fam25_subgr"/>
</dbReference>
<evidence type="ECO:0000256" key="3">
    <source>
        <dbReference type="ARBA" id="ARBA00023295"/>
    </source>
</evidence>
<dbReference type="InterPro" id="IPR017853">
    <property type="entry name" value="GH"/>
</dbReference>
<dbReference type="RefSeq" id="WP_015150577.1">
    <property type="nucleotide sequence ID" value="NC_019693.1"/>
</dbReference>
<dbReference type="eggNOG" id="COG3409">
    <property type="taxonomic scope" value="Bacteria"/>
</dbReference>
<reference evidence="5 6" key="1">
    <citation type="submission" date="2012-06" db="EMBL/GenBank/DDBJ databases">
        <title>Finished chromosome of genome of Oscillatoria acuminata PCC 6304.</title>
        <authorList>
            <consortium name="US DOE Joint Genome Institute"/>
            <person name="Gugger M."/>
            <person name="Coursin T."/>
            <person name="Rippka R."/>
            <person name="Tandeau De Marsac N."/>
            <person name="Huntemann M."/>
            <person name="Wei C.-L."/>
            <person name="Han J."/>
            <person name="Detter J.C."/>
            <person name="Han C."/>
            <person name="Tapia R."/>
            <person name="Davenport K."/>
            <person name="Daligault H."/>
            <person name="Erkkila T."/>
            <person name="Gu W."/>
            <person name="Munk A.C.C."/>
            <person name="Teshima H."/>
            <person name="Xu Y."/>
            <person name="Chain P."/>
            <person name="Chen A."/>
            <person name="Krypides N."/>
            <person name="Mavromatis K."/>
            <person name="Markowitz V."/>
            <person name="Szeto E."/>
            <person name="Ivanova N."/>
            <person name="Mikhailova N."/>
            <person name="Ovchinnikova G."/>
            <person name="Pagani I."/>
            <person name="Pati A."/>
            <person name="Goodwin L."/>
            <person name="Peters L."/>
            <person name="Pitluck S."/>
            <person name="Woyke T."/>
            <person name="Kerfeld C."/>
        </authorList>
    </citation>
    <scope>NUCLEOTIDE SEQUENCE [LARGE SCALE GENOMIC DNA]</scope>
    <source>
        <strain evidence="5 6">PCC 6304</strain>
    </source>
</reference>
<accession>K9TN26</accession>
<comment type="similarity">
    <text evidence="1">Belongs to the glycosyl hydrolase 25 family.</text>
</comment>
<dbReference type="eggNOG" id="COG3757">
    <property type="taxonomic scope" value="Bacteria"/>
</dbReference>
<organism evidence="5 6">
    <name type="scientific">Oscillatoria acuminata PCC 6304</name>
    <dbReference type="NCBI Taxonomy" id="56110"/>
    <lineage>
        <taxon>Bacteria</taxon>
        <taxon>Bacillati</taxon>
        <taxon>Cyanobacteriota</taxon>
        <taxon>Cyanophyceae</taxon>
        <taxon>Oscillatoriophycideae</taxon>
        <taxon>Oscillatoriales</taxon>
        <taxon>Oscillatoriaceae</taxon>
        <taxon>Oscillatoria</taxon>
    </lineage>
</organism>
<keyword evidence="2" id="KW-0378">Hydrolase</keyword>
<dbReference type="GO" id="GO:0016052">
    <property type="term" value="P:carbohydrate catabolic process"/>
    <property type="evidence" value="ECO:0007669"/>
    <property type="project" value="TreeGrafter"/>
</dbReference>
<protein>
    <submittedName>
        <fullName evidence="5">Lysozyme M1 (1,4-beta-N-acetylmuramidase)</fullName>
    </submittedName>
</protein>
<keyword evidence="3" id="KW-0326">Glycosidase</keyword>
<feature type="domain" description="Peptidoglycan binding-like" evidence="4">
    <location>
        <begin position="197"/>
        <end position="252"/>
    </location>
</feature>
<dbReference type="InParanoid" id="K9TN26"/>
<keyword evidence="6" id="KW-1185">Reference proteome</keyword>
<dbReference type="GO" id="GO:0009253">
    <property type="term" value="P:peptidoglycan catabolic process"/>
    <property type="evidence" value="ECO:0007669"/>
    <property type="project" value="InterPro"/>
</dbReference>
<dbReference type="PANTHER" id="PTHR34135">
    <property type="entry name" value="LYSOZYME"/>
    <property type="match status" value="1"/>
</dbReference>
<dbReference type="Pfam" id="PF01183">
    <property type="entry name" value="Glyco_hydro_25"/>
    <property type="match status" value="1"/>
</dbReference>
<dbReference type="InterPro" id="IPR002477">
    <property type="entry name" value="Peptidoglycan-bd-like"/>
</dbReference>
<proteinExistence type="inferred from homology"/>
<evidence type="ECO:0000259" key="4">
    <source>
        <dbReference type="Pfam" id="PF01471"/>
    </source>
</evidence>
<dbReference type="HOGENOM" id="CLU_600845_0_0_3"/>